<reference evidence="1 2" key="1">
    <citation type="submission" date="2017-07" db="EMBL/GenBank/DDBJ databases">
        <title>Complete Genome Sequence of the cosmetic ferment Vitreoscilla filiformis (ATCC15551).</title>
        <authorList>
            <person name="Contreras S."/>
            <person name="Sagory-Zalkind P."/>
            <person name="Blanquart H."/>
            <person name="Iltis A."/>
            <person name="Morand S.C."/>
        </authorList>
    </citation>
    <scope>NUCLEOTIDE SEQUENCE [LARGE SCALE GENOMIC DNA]</scope>
    <source>
        <strain evidence="1 2">ATCC 15551</strain>
    </source>
</reference>
<dbReference type="EMBL" id="CP022423">
    <property type="protein sequence ID" value="ASM76899.1"/>
    <property type="molecule type" value="Genomic_DNA"/>
</dbReference>
<dbReference type="KEGG" id="vff:VITFI_CDS1121"/>
<organism evidence="1 2">
    <name type="scientific">Vitreoscilla filiformis</name>
    <dbReference type="NCBI Taxonomy" id="63"/>
    <lineage>
        <taxon>Bacteria</taxon>
        <taxon>Pseudomonadati</taxon>
        <taxon>Pseudomonadota</taxon>
        <taxon>Betaproteobacteria</taxon>
        <taxon>Neisseriales</taxon>
        <taxon>Neisseriaceae</taxon>
        <taxon>Vitreoscilla</taxon>
    </lineage>
</organism>
<proteinExistence type="predicted"/>
<evidence type="ECO:0000313" key="2">
    <source>
        <dbReference type="Proteomes" id="UP000199729"/>
    </source>
</evidence>
<dbReference type="AlphaFoldDB" id="A0A221KD64"/>
<keyword evidence="2" id="KW-1185">Reference proteome</keyword>
<evidence type="ECO:0000313" key="1">
    <source>
        <dbReference type="EMBL" id="ASM76899.1"/>
    </source>
</evidence>
<name>A0A221KD64_VITFI</name>
<protein>
    <submittedName>
        <fullName evidence="1">Uncharacterized protein</fullName>
    </submittedName>
</protein>
<accession>A0A221KD64</accession>
<sequence length="67" mass="7086">MRNHGGLILRNPSGERTILADGGASPIKKGPPCGGPQTRSEIGQRTVLSGGTALGRITCCRQFRRAR</sequence>
<gene>
    <name evidence="1" type="ORF">VITFI_CDS1121</name>
</gene>
<dbReference type="Proteomes" id="UP000199729">
    <property type="component" value="Chromosome"/>
</dbReference>